<dbReference type="Gene3D" id="3.30.70.270">
    <property type="match status" value="1"/>
</dbReference>
<dbReference type="Proteomes" id="UP000887565">
    <property type="component" value="Unplaced"/>
</dbReference>
<dbReference type="InterPro" id="IPR043128">
    <property type="entry name" value="Rev_trsase/Diguanyl_cyclase"/>
</dbReference>
<dbReference type="WBParaSite" id="nRc.2.0.1.t04835-RA">
    <property type="protein sequence ID" value="nRc.2.0.1.t04835-RA"/>
    <property type="gene ID" value="nRc.2.0.1.g04835"/>
</dbReference>
<dbReference type="InterPro" id="IPR051320">
    <property type="entry name" value="Viral_Replic_Matur_Polypro"/>
</dbReference>
<evidence type="ECO:0000313" key="2">
    <source>
        <dbReference type="Proteomes" id="UP000887565"/>
    </source>
</evidence>
<evidence type="ECO:0000313" key="3">
    <source>
        <dbReference type="WBParaSite" id="nRc.2.0.1.t04835-RA"/>
    </source>
</evidence>
<sequence length="121" mass="13900">MYHQLRFPRPSGYPGHVKLQRKSYQNSRRKVAAQSLVQWCKQVIPKLATLSSPLKELLRKDTQYIATEEHHAVFEGIKKALMSSPLFRYAVYDSKAQFVIQTNASTTAIGAILYQEKCKDQ</sequence>
<evidence type="ECO:0000259" key="1">
    <source>
        <dbReference type="Pfam" id="PF17919"/>
    </source>
</evidence>
<name>A0A915HTW7_ROMCU</name>
<dbReference type="SUPFAM" id="SSF56672">
    <property type="entry name" value="DNA/RNA polymerases"/>
    <property type="match status" value="1"/>
</dbReference>
<accession>A0A915HTW7</accession>
<dbReference type="Pfam" id="PF17919">
    <property type="entry name" value="RT_RNaseH_2"/>
    <property type="match status" value="1"/>
</dbReference>
<feature type="domain" description="Reverse transcriptase/retrotransposon-derived protein RNase H-like" evidence="1">
    <location>
        <begin position="67"/>
        <end position="118"/>
    </location>
</feature>
<dbReference type="InterPro" id="IPR043502">
    <property type="entry name" value="DNA/RNA_pol_sf"/>
</dbReference>
<organism evidence="2 3">
    <name type="scientific">Romanomermis culicivorax</name>
    <name type="common">Nematode worm</name>
    <dbReference type="NCBI Taxonomy" id="13658"/>
    <lineage>
        <taxon>Eukaryota</taxon>
        <taxon>Metazoa</taxon>
        <taxon>Ecdysozoa</taxon>
        <taxon>Nematoda</taxon>
        <taxon>Enoplea</taxon>
        <taxon>Dorylaimia</taxon>
        <taxon>Mermithida</taxon>
        <taxon>Mermithoidea</taxon>
        <taxon>Mermithidae</taxon>
        <taxon>Romanomermis</taxon>
    </lineage>
</organism>
<dbReference type="AlphaFoldDB" id="A0A915HTW7"/>
<protein>
    <submittedName>
        <fullName evidence="3">Reverse transcriptase/retrotransposon-derived protein RNase H-like domain-containing protein</fullName>
    </submittedName>
</protein>
<dbReference type="PANTHER" id="PTHR33064:SF29">
    <property type="entry name" value="PEPTIDASE A2 DOMAIN-CONTAINING PROTEIN-RELATED"/>
    <property type="match status" value="1"/>
</dbReference>
<dbReference type="PANTHER" id="PTHR33064">
    <property type="entry name" value="POL PROTEIN"/>
    <property type="match status" value="1"/>
</dbReference>
<proteinExistence type="predicted"/>
<reference evidence="3" key="1">
    <citation type="submission" date="2022-11" db="UniProtKB">
        <authorList>
            <consortium name="WormBaseParasite"/>
        </authorList>
    </citation>
    <scope>IDENTIFICATION</scope>
</reference>
<keyword evidence="2" id="KW-1185">Reference proteome</keyword>
<dbReference type="InterPro" id="IPR041577">
    <property type="entry name" value="RT_RNaseH_2"/>
</dbReference>